<keyword evidence="3" id="KW-1185">Reference proteome</keyword>
<dbReference type="Gene3D" id="3.30.1330.40">
    <property type="entry name" value="RutC-like"/>
    <property type="match status" value="1"/>
</dbReference>
<accession>A0A553JWF1</accession>
<dbReference type="OrthoDB" id="9806229at2"/>
<dbReference type="InterPro" id="IPR035959">
    <property type="entry name" value="RutC-like_sf"/>
</dbReference>
<evidence type="ECO:0000313" key="2">
    <source>
        <dbReference type="EMBL" id="TRY16768.1"/>
    </source>
</evidence>
<dbReference type="PANTHER" id="PTHR43760:SF1">
    <property type="entry name" value="ENDORIBONUCLEASE L-PSP_CHORISMATE MUTASE-LIKE DOMAIN-CONTAINING PROTEIN"/>
    <property type="match status" value="1"/>
</dbReference>
<dbReference type="AlphaFoldDB" id="A0A553JWF1"/>
<evidence type="ECO:0000259" key="1">
    <source>
        <dbReference type="Pfam" id="PF14588"/>
    </source>
</evidence>
<dbReference type="Pfam" id="PF14588">
    <property type="entry name" value="YjgF_endoribonc"/>
    <property type="match status" value="1"/>
</dbReference>
<gene>
    <name evidence="2" type="ORF">FOJ82_15425</name>
</gene>
<evidence type="ECO:0000313" key="3">
    <source>
        <dbReference type="Proteomes" id="UP000317638"/>
    </source>
</evidence>
<comment type="caution">
    <text evidence="2">The sequence shown here is derived from an EMBL/GenBank/DDBJ whole genome shotgun (WGS) entry which is preliminary data.</text>
</comment>
<name>A0A553JWF1_9ACTN</name>
<feature type="domain" description="Endoribonuclease L-PSP/chorismate mutase-like" evidence="1">
    <location>
        <begin position="10"/>
        <end position="153"/>
    </location>
</feature>
<protein>
    <submittedName>
        <fullName evidence="2">RidA family protein</fullName>
    </submittedName>
</protein>
<sequence>MLSASEQLERLGLTLPEVAAPIASYVPARIAAGLAYTSGQLPLVGGRLLATGQVGDEVTLDDGIAAAEAAMLNALAAVADKLGGIDQVTSIHRVVVYVSSAPGFIDQAKVANGASDLLVEVFGPGRGSHVRSAVGVASLPLDAPVEVELVVEL</sequence>
<dbReference type="EMBL" id="VKKG01000007">
    <property type="protein sequence ID" value="TRY16768.1"/>
    <property type="molecule type" value="Genomic_DNA"/>
</dbReference>
<proteinExistence type="predicted"/>
<dbReference type="Proteomes" id="UP000317638">
    <property type="component" value="Unassembled WGS sequence"/>
</dbReference>
<dbReference type="InterPro" id="IPR013813">
    <property type="entry name" value="Endoribo_LPSP/chorism_mut-like"/>
</dbReference>
<dbReference type="PANTHER" id="PTHR43760">
    <property type="entry name" value="ENDORIBONUCLEASE-RELATED"/>
    <property type="match status" value="1"/>
</dbReference>
<dbReference type="RefSeq" id="WP_143939382.1">
    <property type="nucleotide sequence ID" value="NZ_VKKG01000007.1"/>
</dbReference>
<reference evidence="2 3" key="1">
    <citation type="submission" date="2019-07" db="EMBL/GenBank/DDBJ databases">
        <authorList>
            <person name="Zhou L.-Y."/>
        </authorList>
    </citation>
    <scope>NUCLEOTIDE SEQUENCE [LARGE SCALE GENOMIC DNA]</scope>
    <source>
        <strain evidence="2 3">YIM 101269</strain>
    </source>
</reference>
<dbReference type="CDD" id="cd02199">
    <property type="entry name" value="YjgF_YER057c_UK114_like_1"/>
    <property type="match status" value="1"/>
</dbReference>
<organism evidence="2 3">
    <name type="scientific">Tessaracoccus rhinocerotis</name>
    <dbReference type="NCBI Taxonomy" id="1689449"/>
    <lineage>
        <taxon>Bacteria</taxon>
        <taxon>Bacillati</taxon>
        <taxon>Actinomycetota</taxon>
        <taxon>Actinomycetes</taxon>
        <taxon>Propionibacteriales</taxon>
        <taxon>Propionibacteriaceae</taxon>
        <taxon>Tessaracoccus</taxon>
    </lineage>
</organism>
<dbReference type="SUPFAM" id="SSF55298">
    <property type="entry name" value="YjgF-like"/>
    <property type="match status" value="1"/>
</dbReference>